<reference evidence="2" key="1">
    <citation type="submission" date="2022-11" db="UniProtKB">
        <authorList>
            <consortium name="WormBaseParasite"/>
        </authorList>
    </citation>
    <scope>IDENTIFICATION</scope>
</reference>
<dbReference type="WBParaSite" id="PSAMB.scaffold241size62317.g3634.t1">
    <property type="protein sequence ID" value="PSAMB.scaffold241size62317.g3634.t1"/>
    <property type="gene ID" value="PSAMB.scaffold241size62317.g3634"/>
</dbReference>
<dbReference type="AlphaFoldDB" id="A0A914VSP0"/>
<keyword evidence="1" id="KW-1185">Reference proteome</keyword>
<organism evidence="1 2">
    <name type="scientific">Plectus sambesii</name>
    <dbReference type="NCBI Taxonomy" id="2011161"/>
    <lineage>
        <taxon>Eukaryota</taxon>
        <taxon>Metazoa</taxon>
        <taxon>Ecdysozoa</taxon>
        <taxon>Nematoda</taxon>
        <taxon>Chromadorea</taxon>
        <taxon>Plectida</taxon>
        <taxon>Plectina</taxon>
        <taxon>Plectoidea</taxon>
        <taxon>Plectidae</taxon>
        <taxon>Plectus</taxon>
    </lineage>
</organism>
<evidence type="ECO:0000313" key="1">
    <source>
        <dbReference type="Proteomes" id="UP000887566"/>
    </source>
</evidence>
<proteinExistence type="predicted"/>
<accession>A0A914VSP0</accession>
<dbReference type="Proteomes" id="UP000887566">
    <property type="component" value="Unplaced"/>
</dbReference>
<protein>
    <submittedName>
        <fullName evidence="2">Uncharacterized protein</fullName>
    </submittedName>
</protein>
<evidence type="ECO:0000313" key="2">
    <source>
        <dbReference type="WBParaSite" id="PSAMB.scaffold241size62317.g3634.t1"/>
    </source>
</evidence>
<name>A0A914VSP0_9BILA</name>
<sequence>MVLAEVDVDLSLLGHESGVLGQKCRARELLRFDRMAKEVLWLWRSKGVRLLARCSAKTAAAMELAAATVSASDCSRRVPLGCSAGSLATGVSQRTTIKAVL</sequence>